<keyword evidence="2" id="KW-1185">Reference proteome</keyword>
<evidence type="ECO:0000313" key="1">
    <source>
        <dbReference type="EMBL" id="NBN77862.1"/>
    </source>
</evidence>
<reference evidence="2" key="1">
    <citation type="submission" date="2020-01" db="EMBL/GenBank/DDBJ databases">
        <authorList>
            <person name="Fang Y."/>
            <person name="Sun R."/>
            <person name="Nie L."/>
            <person name="He J."/>
            <person name="Hao L."/>
            <person name="Wang L."/>
            <person name="Su S."/>
            <person name="Lv E."/>
            <person name="Zhang Z."/>
            <person name="Xie R."/>
            <person name="Liu H."/>
        </authorList>
    </citation>
    <scope>NUCLEOTIDE SEQUENCE [LARGE SCALE GENOMIC DNA]</scope>
    <source>
        <strain evidence="2">XCT-53</strain>
    </source>
</reference>
<dbReference type="Proteomes" id="UP000586722">
    <property type="component" value="Unassembled WGS sequence"/>
</dbReference>
<comment type="caution">
    <text evidence="1">The sequence shown here is derived from an EMBL/GenBank/DDBJ whole genome shotgun (WGS) entry which is preliminary data.</text>
</comment>
<accession>A0A7X5J8G6</accession>
<protein>
    <submittedName>
        <fullName evidence="1">DUF4864 domain-containing protein</fullName>
    </submittedName>
</protein>
<dbReference type="InterPro" id="IPR032347">
    <property type="entry name" value="DUF4864"/>
</dbReference>
<sequence length="145" mass="15647">MRLGTSAFVWVVCGFLGLAGGLTSASAEGVLDGAQFRKMIQGQMEAFRRNDAAGAFAFATTGLQKQFQSPDIFIAMVKQGYLPVFRPREVSFGRLKETPQGPVQEVFVTGPDGDNWVALYSFARQEDGSWGISGCVLRKDKGTAA</sequence>
<dbReference type="Pfam" id="PF16156">
    <property type="entry name" value="DUF4864"/>
    <property type="match status" value="1"/>
</dbReference>
<evidence type="ECO:0000313" key="2">
    <source>
        <dbReference type="Proteomes" id="UP000586722"/>
    </source>
</evidence>
<name>A0A7X5J8G6_9HYPH</name>
<dbReference type="RefSeq" id="WP_161672949.1">
    <property type="nucleotide sequence ID" value="NZ_JAABLP010000001.1"/>
</dbReference>
<dbReference type="EMBL" id="JAABLQ010000001">
    <property type="protein sequence ID" value="NBN77862.1"/>
    <property type="molecule type" value="Genomic_DNA"/>
</dbReference>
<organism evidence="1 2">
    <name type="scientific">Pannonibacter tanglangensis</name>
    <dbReference type="NCBI Taxonomy" id="2750084"/>
    <lineage>
        <taxon>Bacteria</taxon>
        <taxon>Pseudomonadati</taxon>
        <taxon>Pseudomonadota</taxon>
        <taxon>Alphaproteobacteria</taxon>
        <taxon>Hyphomicrobiales</taxon>
        <taxon>Stappiaceae</taxon>
        <taxon>Pannonibacter</taxon>
    </lineage>
</organism>
<dbReference type="AlphaFoldDB" id="A0A7X5J8G6"/>
<gene>
    <name evidence="1" type="ORF">GWI72_06215</name>
</gene>
<proteinExistence type="predicted"/>